<organism evidence="4 5">
    <name type="scientific">Desulfocapsa sulfexigens (strain DSM 10523 / SB164P1)</name>
    <dbReference type="NCBI Taxonomy" id="1167006"/>
    <lineage>
        <taxon>Bacteria</taxon>
        <taxon>Pseudomonadati</taxon>
        <taxon>Thermodesulfobacteriota</taxon>
        <taxon>Desulfobulbia</taxon>
        <taxon>Desulfobulbales</taxon>
        <taxon>Desulfocapsaceae</taxon>
        <taxon>Desulfocapsa</taxon>
    </lineage>
</organism>
<evidence type="ECO:0000256" key="1">
    <source>
        <dbReference type="ARBA" id="ARBA00023125"/>
    </source>
</evidence>
<dbReference type="PROSITE" id="PS50977">
    <property type="entry name" value="HTH_TETR_2"/>
    <property type="match status" value="1"/>
</dbReference>
<feature type="domain" description="HTH tetR-type" evidence="3">
    <location>
        <begin position="9"/>
        <end position="69"/>
    </location>
</feature>
<dbReference type="OrthoDB" id="3249at2"/>
<reference evidence="5" key="1">
    <citation type="journal article" date="2013" name="Stand. Genomic Sci.">
        <title>Complete genome sequence of Desulfocapsa sulfexigens, a marine deltaproteobacterium specialized in disproportionating inorganic sulfur compounds.</title>
        <authorList>
            <person name="Finster K.W."/>
            <person name="Kjeldsen K.U."/>
            <person name="Kube M."/>
            <person name="Reinhardt R."/>
            <person name="Mussmann M."/>
            <person name="Amann R."/>
            <person name="Schreiber L."/>
        </authorList>
    </citation>
    <scope>NUCLEOTIDE SEQUENCE [LARGE SCALE GENOMIC DNA]</scope>
    <source>
        <strain evidence="5">DSM 10523 / SB164P1</strain>
    </source>
</reference>
<keyword evidence="5" id="KW-1185">Reference proteome</keyword>
<dbReference type="RefSeq" id="WP_015403042.1">
    <property type="nucleotide sequence ID" value="NC_020304.1"/>
</dbReference>
<dbReference type="InterPro" id="IPR050624">
    <property type="entry name" value="HTH-type_Tx_Regulator"/>
</dbReference>
<dbReference type="PANTHER" id="PTHR43479:SF11">
    <property type="entry name" value="ACREF_ENVCD OPERON REPRESSOR-RELATED"/>
    <property type="match status" value="1"/>
</dbReference>
<dbReference type="Gene3D" id="1.10.357.10">
    <property type="entry name" value="Tetracycline Repressor, domain 2"/>
    <property type="match status" value="1"/>
</dbReference>
<dbReference type="Pfam" id="PF08359">
    <property type="entry name" value="TetR_C_4"/>
    <property type="match status" value="1"/>
</dbReference>
<dbReference type="SUPFAM" id="SSF46689">
    <property type="entry name" value="Homeodomain-like"/>
    <property type="match status" value="1"/>
</dbReference>
<evidence type="ECO:0000313" key="5">
    <source>
        <dbReference type="Proteomes" id="UP000011721"/>
    </source>
</evidence>
<dbReference type="InterPro" id="IPR013570">
    <property type="entry name" value="Tscrpt_reg_YsiA_C"/>
</dbReference>
<dbReference type="SUPFAM" id="SSF48498">
    <property type="entry name" value="Tetracyclin repressor-like, C-terminal domain"/>
    <property type="match status" value="1"/>
</dbReference>
<dbReference type="EMBL" id="CP003985">
    <property type="protein sequence ID" value="AGF77346.1"/>
    <property type="molecule type" value="Genomic_DNA"/>
</dbReference>
<dbReference type="InterPro" id="IPR001647">
    <property type="entry name" value="HTH_TetR"/>
</dbReference>
<dbReference type="HOGENOM" id="CLU_069356_12_3_7"/>
<protein>
    <submittedName>
        <fullName evidence="4">Transcriptional regulator</fullName>
    </submittedName>
</protein>
<name>M1PLK3_DESSD</name>
<proteinExistence type="predicted"/>
<dbReference type="Pfam" id="PF00440">
    <property type="entry name" value="TetR_N"/>
    <property type="match status" value="1"/>
</dbReference>
<dbReference type="eggNOG" id="COG1309">
    <property type="taxonomic scope" value="Bacteria"/>
</dbReference>
<dbReference type="InterPro" id="IPR009057">
    <property type="entry name" value="Homeodomain-like_sf"/>
</dbReference>
<dbReference type="PATRIC" id="fig|1167006.5.peg.873"/>
<feature type="DNA-binding region" description="H-T-H motif" evidence="2">
    <location>
        <begin position="32"/>
        <end position="51"/>
    </location>
</feature>
<accession>M1PLK3</accession>
<keyword evidence="1 2" id="KW-0238">DNA-binding</keyword>
<sequence>MTTEKLSSGIRKEQIVEAALHILSDNEVKKLKVTEIAAHLGLAPSALYRHFKNRDAILSAILEHIRGKLYRNIVNVRQIRENAVDRLHELLVRHSRLIIQNQGIPRIVFSDELWGQKRIRRQQMFFIVSSYLAELEEIIREGQAKGEIRSSLEPGAVARMFFGIVQPAALLWHMSEGQFDVEGHFSAAWPLFRLLLTGKNERGSG</sequence>
<dbReference type="PANTHER" id="PTHR43479">
    <property type="entry name" value="ACREF/ENVCD OPERON REPRESSOR-RELATED"/>
    <property type="match status" value="1"/>
</dbReference>
<dbReference type="AlphaFoldDB" id="M1PLK3"/>
<dbReference type="Proteomes" id="UP000011721">
    <property type="component" value="Chromosome"/>
</dbReference>
<dbReference type="InterPro" id="IPR036271">
    <property type="entry name" value="Tet_transcr_reg_TetR-rel_C_sf"/>
</dbReference>
<dbReference type="GO" id="GO:0003677">
    <property type="term" value="F:DNA binding"/>
    <property type="evidence" value="ECO:0007669"/>
    <property type="project" value="UniProtKB-UniRule"/>
</dbReference>
<dbReference type="STRING" id="1167006.UWK_00768"/>
<evidence type="ECO:0000259" key="3">
    <source>
        <dbReference type="PROSITE" id="PS50977"/>
    </source>
</evidence>
<dbReference type="PRINTS" id="PR00455">
    <property type="entry name" value="HTHTETR"/>
</dbReference>
<dbReference type="KEGG" id="dsf:UWK_00768"/>
<evidence type="ECO:0000256" key="2">
    <source>
        <dbReference type="PROSITE-ProRule" id="PRU00335"/>
    </source>
</evidence>
<evidence type="ECO:0000313" key="4">
    <source>
        <dbReference type="EMBL" id="AGF77346.1"/>
    </source>
</evidence>
<gene>
    <name evidence="4" type="ordered locus">UWK_00768</name>
</gene>